<dbReference type="Proteomes" id="UP001558534">
    <property type="component" value="Unassembled WGS sequence"/>
</dbReference>
<evidence type="ECO:0000256" key="1">
    <source>
        <dbReference type="SAM" id="Phobius"/>
    </source>
</evidence>
<feature type="transmembrane region" description="Helical" evidence="1">
    <location>
        <begin position="12"/>
        <end position="29"/>
    </location>
</feature>
<evidence type="ECO:0000313" key="3">
    <source>
        <dbReference type="EMBL" id="MEX3746588.1"/>
    </source>
</evidence>
<dbReference type="InterPro" id="IPR009996">
    <property type="entry name" value="YycH"/>
</dbReference>
<accession>A0ABV3W0J0</accession>
<dbReference type="InterPro" id="IPR042274">
    <property type="entry name" value="YycH/YycI_2"/>
</dbReference>
<protein>
    <submittedName>
        <fullName evidence="3">YycH family regulatory protein</fullName>
    </submittedName>
</protein>
<dbReference type="EMBL" id="JBFRHK010000010">
    <property type="protein sequence ID" value="MEX3746588.1"/>
    <property type="molecule type" value="Genomic_DNA"/>
</dbReference>
<comment type="caution">
    <text evidence="3">The sequence shown here is derived from an EMBL/GenBank/DDBJ whole genome shotgun (WGS) entry which is preliminary data.</text>
</comment>
<dbReference type="Gene3D" id="3.10.450.310">
    <property type="match status" value="1"/>
</dbReference>
<dbReference type="Gene3D" id="3.30.310.160">
    <property type="entry name" value="YycH protein, domain 2"/>
    <property type="match status" value="1"/>
</dbReference>
<dbReference type="CDD" id="cd15787">
    <property type="entry name" value="YycH_N"/>
    <property type="match status" value="1"/>
</dbReference>
<keyword evidence="1" id="KW-0472">Membrane</keyword>
<organism evidence="3 4">
    <name type="scientific">Lysinibacillus xylanilyticus</name>
    <dbReference type="NCBI Taxonomy" id="582475"/>
    <lineage>
        <taxon>Bacteria</taxon>
        <taxon>Bacillati</taxon>
        <taxon>Bacillota</taxon>
        <taxon>Bacilli</taxon>
        <taxon>Bacillales</taxon>
        <taxon>Bacillaceae</taxon>
        <taxon>Lysinibacillus</taxon>
    </lineage>
</organism>
<feature type="domain" description="Regulatory protein YycH" evidence="2">
    <location>
        <begin position="6"/>
        <end position="428"/>
    </location>
</feature>
<dbReference type="RefSeq" id="WP_368637220.1">
    <property type="nucleotide sequence ID" value="NZ_JBFRHK010000010.1"/>
</dbReference>
<dbReference type="Pfam" id="PF07435">
    <property type="entry name" value="YycH"/>
    <property type="match status" value="1"/>
</dbReference>
<keyword evidence="1" id="KW-0812">Transmembrane</keyword>
<evidence type="ECO:0000313" key="4">
    <source>
        <dbReference type="Proteomes" id="UP001558534"/>
    </source>
</evidence>
<evidence type="ECO:0000259" key="2">
    <source>
        <dbReference type="Pfam" id="PF07435"/>
    </source>
</evidence>
<name>A0ABV3W0J0_9BACI</name>
<keyword evidence="4" id="KW-1185">Reference proteome</keyword>
<keyword evidence="1" id="KW-1133">Transmembrane helix</keyword>
<sequence length="440" mass="50823">MKYIEPVKSVVLFLLVMLSVVLTFLNWTYTPDYKVIEKTEEKEIQIGPQKKMEDVIRPYKAIYRFDKEFTGTVSNAAMEDIMKSFVGWNIDLVRDNNNLTASSVNEMIRSNNCMTIFFAGEIPYSAFSSIFQFADKELPETTFNRMVIDWSNYNNKELQVFFISSNNQTLMRSHVSLQNANQFVRNVIEPAKTYDTFKEVERDGFTSLYIDNDKVESTKYTYFINEKSPDVFKDVLFTEPNVVQRTDESPHSVKYQDGTSLMTVDKNLKSLIFVYPTAESSIKIEPSKLLTDSFEFINEHGGFTADYRYVSTSTNNNQLDYQLYLHGLPVYSDQAINRITTIWGDNRIFRYKRPYYSLSTDIPSEKEIKELPSGSEIVEKIQKLNNTVLSDIDDIVVGYYLTQDKSKQNMTLEPCWFAISNGVWTNLTPETLGGVKNGLE</sequence>
<reference evidence="3 4" key="1">
    <citation type="submission" date="2024-07" db="EMBL/GenBank/DDBJ databases">
        <title>Characterization of a bacterium isolated from hydrolysated instant sea cucumber by whole-genome sequencing and metabolomics.</title>
        <authorList>
            <person name="Luo X."/>
            <person name="Zhang Z."/>
            <person name="Zheng Z."/>
            <person name="Zhang W."/>
            <person name="Ming T."/>
            <person name="Jiao L."/>
            <person name="Su X."/>
            <person name="Kong F."/>
            <person name="Xu J."/>
        </authorList>
    </citation>
    <scope>NUCLEOTIDE SEQUENCE [LARGE SCALE GENOMIC DNA]</scope>
    <source>
        <strain evidence="3 4">XL-2024</strain>
    </source>
</reference>
<gene>
    <name evidence="3" type="ORF">AB1300_15810</name>
</gene>
<proteinExistence type="predicted"/>